<dbReference type="RefSeq" id="WP_013084748.1">
    <property type="nucleotide sequence ID" value="NZ_BCVB01000001.1"/>
</dbReference>
<evidence type="ECO:0000313" key="3">
    <source>
        <dbReference type="EMBL" id="AJI21267.1"/>
    </source>
</evidence>
<dbReference type="EMBL" id="CP009920">
    <property type="protein sequence ID" value="AJI21267.1"/>
    <property type="molecule type" value="Genomic_DNA"/>
</dbReference>
<sequence length="241" mass="26096">MEKFALVTGASGGIGTAIAKQLAEDGYSLILHYHQRRDRIEALAHELAEKVKTVFTVQADLSCKEGVEKFLEEIIVPVEVIIHNSGRSVSGLMTDTPAKETEEMIYLHITAPFVITKALLPKMISAKSGQIIMISSIWGLTGASFEVLYSMVKGAQNTFVKALAKEVALSGVRVNGVAPGAIETDMMASYSKEEVKELAEEIPLGRIGYPKEVAEAVSYLISSRASYITGQILSVNGGWYI</sequence>
<comment type="similarity">
    <text evidence="1">Belongs to the short-chain dehydrogenases/reductases (SDR) family.</text>
</comment>
<dbReference type="FunFam" id="3.40.50.720:FF:000173">
    <property type="entry name" value="3-oxoacyl-[acyl-carrier protein] reductase"/>
    <property type="match status" value="1"/>
</dbReference>
<dbReference type="PRINTS" id="PR00080">
    <property type="entry name" value="SDRFAMILY"/>
</dbReference>
<reference evidence="3 4" key="1">
    <citation type="journal article" date="2015" name="Genome Announc.">
        <title>Complete genome sequences for 35 biothreat assay-relevant bacillus species.</title>
        <authorList>
            <person name="Johnson S.L."/>
            <person name="Daligault H.E."/>
            <person name="Davenport K.W."/>
            <person name="Jaissle J."/>
            <person name="Frey K.G."/>
            <person name="Ladner J.T."/>
            <person name="Broomall S.M."/>
            <person name="Bishop-Lilly K.A."/>
            <person name="Bruce D.C."/>
            <person name="Gibbons H.S."/>
            <person name="Coyne S.R."/>
            <person name="Lo C.C."/>
            <person name="Meincke L."/>
            <person name="Munk A.C."/>
            <person name="Koroleva G.I."/>
            <person name="Rosenzweig C.N."/>
            <person name="Palacios G.F."/>
            <person name="Redden C.L."/>
            <person name="Minogue T.D."/>
            <person name="Chain P.S."/>
        </authorList>
    </citation>
    <scope>NUCLEOTIDE SEQUENCE [LARGE SCALE GENOMIC DNA]</scope>
    <source>
        <strain evidence="4">ATCC 14581 / DSM 32 / JCM 2506 / NBRC 15308 / NCIMB 9376 / NCTC 10342 / NRRL B-14308 / VKM B-512</strain>
    </source>
</reference>
<protein>
    <submittedName>
        <fullName evidence="3">Short chain dehydrogenase family protein</fullName>
    </submittedName>
</protein>
<evidence type="ECO:0000256" key="2">
    <source>
        <dbReference type="ARBA" id="ARBA00023002"/>
    </source>
</evidence>
<dbReference type="Gene3D" id="3.40.50.720">
    <property type="entry name" value="NAD(P)-binding Rossmann-like Domain"/>
    <property type="match status" value="1"/>
</dbReference>
<dbReference type="KEGG" id="bmeg:BG04_1042"/>
<keyword evidence="2" id="KW-0560">Oxidoreductase</keyword>
<proteinExistence type="inferred from homology"/>
<dbReference type="PANTHER" id="PTHR42879">
    <property type="entry name" value="3-OXOACYL-(ACYL-CARRIER-PROTEIN) REDUCTASE"/>
    <property type="match status" value="1"/>
</dbReference>
<organism evidence="3 4">
    <name type="scientific">Priestia megaterium (strain ATCC 14581 / DSM 32 / CCUG 1817 / JCM 2506 / NBRC 15308 / NCIMB 9376 / NCTC 10342 / NRRL B-14308 / VKM B-512 / Ford 19)</name>
    <name type="common">Bacillus megaterium</name>
    <dbReference type="NCBI Taxonomy" id="1348623"/>
    <lineage>
        <taxon>Bacteria</taxon>
        <taxon>Bacillati</taxon>
        <taxon>Bacillota</taxon>
        <taxon>Bacilli</taxon>
        <taxon>Bacillales</taxon>
        <taxon>Bacillaceae</taxon>
        <taxon>Priestia</taxon>
    </lineage>
</organism>
<evidence type="ECO:0000256" key="1">
    <source>
        <dbReference type="ARBA" id="ARBA00006484"/>
    </source>
</evidence>
<dbReference type="GO" id="GO:0016491">
    <property type="term" value="F:oxidoreductase activity"/>
    <property type="evidence" value="ECO:0007669"/>
    <property type="project" value="UniProtKB-KW"/>
</dbReference>
<name>A0A0B6AJN0_PRIM2</name>
<dbReference type="GeneID" id="93644518"/>
<dbReference type="InterPro" id="IPR036291">
    <property type="entry name" value="NAD(P)-bd_dom_sf"/>
</dbReference>
<evidence type="ECO:0000313" key="4">
    <source>
        <dbReference type="Proteomes" id="UP000031829"/>
    </source>
</evidence>
<accession>A0A0B6AJN0</accession>
<gene>
    <name evidence="3" type="ORF">BG04_1042</name>
</gene>
<dbReference type="InterPro" id="IPR002347">
    <property type="entry name" value="SDR_fam"/>
</dbReference>
<dbReference type="NCBIfam" id="NF047420">
    <property type="entry name" value="EF_P_mod_YmfI"/>
    <property type="match status" value="1"/>
</dbReference>
<dbReference type="AlphaFoldDB" id="A0A0B6AJN0"/>
<dbReference type="CDD" id="cd05233">
    <property type="entry name" value="SDR_c"/>
    <property type="match status" value="1"/>
</dbReference>
<dbReference type="PRINTS" id="PR00081">
    <property type="entry name" value="GDHRDH"/>
</dbReference>
<dbReference type="InterPro" id="IPR050259">
    <property type="entry name" value="SDR"/>
</dbReference>
<dbReference type="PANTHER" id="PTHR42879:SF2">
    <property type="entry name" value="3-OXOACYL-[ACYL-CARRIER-PROTEIN] REDUCTASE FABG"/>
    <property type="match status" value="1"/>
</dbReference>
<dbReference type="HOGENOM" id="CLU_010194_1_3_9"/>
<dbReference type="Pfam" id="PF13561">
    <property type="entry name" value="adh_short_C2"/>
    <property type="match status" value="1"/>
</dbReference>
<dbReference type="SUPFAM" id="SSF51735">
    <property type="entry name" value="NAD(P)-binding Rossmann-fold domains"/>
    <property type="match status" value="1"/>
</dbReference>
<dbReference type="Proteomes" id="UP000031829">
    <property type="component" value="Chromosome"/>
</dbReference>
<dbReference type="PATRIC" id="fig|592022.4.peg.4106"/>